<feature type="signal peptide" evidence="1">
    <location>
        <begin position="1"/>
        <end position="24"/>
    </location>
</feature>
<evidence type="ECO:0008006" key="4">
    <source>
        <dbReference type="Google" id="ProtNLM"/>
    </source>
</evidence>
<proteinExistence type="predicted"/>
<feature type="chain" id="PRO_5017757759" description="Carboxypeptidase regulatory-like domain-containing protein" evidence="1">
    <location>
        <begin position="25"/>
        <end position="130"/>
    </location>
</feature>
<dbReference type="PROSITE" id="PS51257">
    <property type="entry name" value="PROKAR_LIPOPROTEIN"/>
    <property type="match status" value="1"/>
</dbReference>
<protein>
    <recommendedName>
        <fullName evidence="4">Carboxypeptidase regulatory-like domain-containing protein</fullName>
    </recommendedName>
</protein>
<accession>A0A3D3RAW3</accession>
<name>A0A3D3RAW3_9PLAN</name>
<reference evidence="2 3" key="1">
    <citation type="journal article" date="2018" name="Nat. Biotechnol.">
        <title>A standardized bacterial taxonomy based on genome phylogeny substantially revises the tree of life.</title>
        <authorList>
            <person name="Parks D.H."/>
            <person name="Chuvochina M."/>
            <person name="Waite D.W."/>
            <person name="Rinke C."/>
            <person name="Skarshewski A."/>
            <person name="Chaumeil P.A."/>
            <person name="Hugenholtz P."/>
        </authorList>
    </citation>
    <scope>NUCLEOTIDE SEQUENCE [LARGE SCALE GENOMIC DNA]</scope>
    <source>
        <strain evidence="2">UBA9375</strain>
    </source>
</reference>
<evidence type="ECO:0000313" key="2">
    <source>
        <dbReference type="EMBL" id="HCO25981.1"/>
    </source>
</evidence>
<dbReference type="AlphaFoldDB" id="A0A3D3RAW3"/>
<dbReference type="Proteomes" id="UP000263642">
    <property type="component" value="Unassembled WGS sequence"/>
</dbReference>
<comment type="caution">
    <text evidence="2">The sequence shown here is derived from an EMBL/GenBank/DDBJ whole genome shotgun (WGS) entry which is preliminary data.</text>
</comment>
<sequence length="130" mass="13929">MQPMRALCKAVIYFLFIVSLTACGGGGVAPPELGQVTGKVTLDGAPLTDASVTFMPEKVRASSSMTDSEGKYDLVYIRDEKGAALGPHKVVVSKLVDEKEVIPEKYNSETELTADVKPGANEFNFDLTSK</sequence>
<keyword evidence="1" id="KW-0732">Signal</keyword>
<evidence type="ECO:0000256" key="1">
    <source>
        <dbReference type="SAM" id="SignalP"/>
    </source>
</evidence>
<organism evidence="2 3">
    <name type="scientific">Gimesia maris</name>
    <dbReference type="NCBI Taxonomy" id="122"/>
    <lineage>
        <taxon>Bacteria</taxon>
        <taxon>Pseudomonadati</taxon>
        <taxon>Planctomycetota</taxon>
        <taxon>Planctomycetia</taxon>
        <taxon>Planctomycetales</taxon>
        <taxon>Planctomycetaceae</taxon>
        <taxon>Gimesia</taxon>
    </lineage>
</organism>
<dbReference type="EMBL" id="DQAY01000146">
    <property type="protein sequence ID" value="HCO25981.1"/>
    <property type="molecule type" value="Genomic_DNA"/>
</dbReference>
<evidence type="ECO:0000313" key="3">
    <source>
        <dbReference type="Proteomes" id="UP000263642"/>
    </source>
</evidence>
<gene>
    <name evidence="2" type="ORF">DIT97_24230</name>
</gene>